<dbReference type="AlphaFoldDB" id="A0A100JKG0"/>
<dbReference type="SUPFAM" id="SSF48452">
    <property type="entry name" value="TPR-like"/>
    <property type="match status" value="3"/>
</dbReference>
<evidence type="ECO:0000313" key="1">
    <source>
        <dbReference type="EMBL" id="GAQ61062.1"/>
    </source>
</evidence>
<sequence>MARREPKNLLARETAAASAGGAGSFANTGIIYGGVSLARSRPVKSGYLHQVRRLGASRFQGREQELTAMAEFCRAADNAANYWRWHAPAWAGKTALMAHFVLNKPDDIEIVSFFITGRLAGQDDRTAFCEVVQRQFCAILGEEVPPSTEHTRDEQLLDAFERAAYICQSQGRRLILVVDGLDEDRGVVAGPDSYSIAGLLPIIPPHGSKIIVSGRPHPPIPDDVPGDHPLHDPTVSRTLNVSPHAEALRRDAERDLFRLLDADGLGRFLVGLTAVAGGGLTATDLAHLADAPPRLVQVTLATVAGRSFRLSGPHWPDENESSDLPETYLLAHEELQQAAMQLLSTREIKAHQDRLHGWADSYRMRSWPEDTPQYLLRGYSRLLQATEDTVRLTNLACDVRRHERLQHASGTDLEALSEISAAFDLALADSPPSEITLEGAISLAVRRDSLHERLKGTPNSVFSTWIELGRASRAVSYARAQVDPSYRALSLMYVAEKVLQSGCADYARELRDEAIAVAHTIIEADLRAETFAELSVDLALIGQYEISAALVDIALDAVGGVDGIDVPSDAATALSRSLSEMGEYRRALEIIPWDAKSRDQVSILQPVVECQARTDKLGQALDLVGSLEDLTDRSGLLLRISGTLAQDNNHVAAAGVLEKVIPLIAEVSDCARRSHLFSEAANLWANVGDKEHAVQAANEAVLSASEIRGDIRSTDFALAIACEALAGAGNHADAVEKVGLISDESMQHYCLSLIASCHAVSGDYENAMAVIDLIGGSQQRGYATERVAVSMARSGDHEQAILLVNSLPVPAGRSSRQIEALCAIAVALFRAGEHDRALEMARRATSFAHAGTDRETQLYQLCQVADALSGVGELDLARDLANEVLVGGGNEKRSLAPHIVDSVSRVLAKVGDFDRAIDVVRGIGYFSTRSNALISVADVLTSQEQLRRAWEILEEMIPLCDEYNDSRMRMSILAAVAEIASKVGDAGYAASLIQEVIDSARAEELQEDEAFGLVCAAETFLQLGDRDKAIHLALEASALDREFSQVDRKEEIWEFAARSLAHAGRYEDALRLALEIEELEVRAELMLFIIRCAAQSGEVDSAISLAGEIVHPHLKSLAWVAVCAARGDVPGACFNLLQALRTGTWREAVSLMGDAGSKYLVSLANLLLRDFRQT</sequence>
<protein>
    <submittedName>
        <fullName evidence="1">Anaphase-promoting complex, cyclosome, subunit 3</fullName>
    </submittedName>
</protein>
<proteinExistence type="predicted"/>
<comment type="caution">
    <text evidence="1">The sequence shown here is derived from an EMBL/GenBank/DDBJ whole genome shotgun (WGS) entry which is preliminary data.</text>
</comment>
<reference evidence="1 2" key="2">
    <citation type="journal article" date="2016" name="Genome Announc.">
        <title>Draft Genome Sequences of Streptomyces scabiei S58, Streptomyces turgidiscabies T45, and Streptomyces acidiscabies a10, the Pathogens of Potato Common Scab, Isolated in Japan.</title>
        <authorList>
            <person name="Tomihama T."/>
            <person name="Nishi Y."/>
            <person name="Sakai M."/>
            <person name="Ikenaga M."/>
            <person name="Okubo T."/>
            <person name="Ikeda S."/>
        </authorList>
    </citation>
    <scope>NUCLEOTIDE SEQUENCE [LARGE SCALE GENOMIC DNA]</scope>
    <source>
        <strain evidence="1 2">S58</strain>
    </source>
</reference>
<reference evidence="2" key="1">
    <citation type="submission" date="2015-11" db="EMBL/GenBank/DDBJ databases">
        <authorList>
            <consortium name="Cross-ministerial Strategic Innovation Promotion Program (SIP) consortium"/>
            <person name="Tomihama T."/>
            <person name="Ikenaga M."/>
            <person name="Sakai M."/>
            <person name="Okubo T."/>
            <person name="Ikeda S."/>
        </authorList>
    </citation>
    <scope>NUCLEOTIDE SEQUENCE [LARGE SCALE GENOMIC DNA]</scope>
    <source>
        <strain evidence="2">S58</strain>
    </source>
</reference>
<dbReference type="Gene3D" id="1.25.40.10">
    <property type="entry name" value="Tetratricopeptide repeat domain"/>
    <property type="match status" value="4"/>
</dbReference>
<organism evidence="1 2">
    <name type="scientific">Streptomyces scabiei</name>
    <dbReference type="NCBI Taxonomy" id="1930"/>
    <lineage>
        <taxon>Bacteria</taxon>
        <taxon>Bacillati</taxon>
        <taxon>Actinomycetota</taxon>
        <taxon>Actinomycetes</taxon>
        <taxon>Kitasatosporales</taxon>
        <taxon>Streptomycetaceae</taxon>
        <taxon>Streptomyces</taxon>
    </lineage>
</organism>
<evidence type="ECO:0000313" key="2">
    <source>
        <dbReference type="Proteomes" id="UP000067448"/>
    </source>
</evidence>
<dbReference type="Proteomes" id="UP000067448">
    <property type="component" value="Unassembled WGS sequence"/>
</dbReference>
<dbReference type="EMBL" id="BCMM01000004">
    <property type="protein sequence ID" value="GAQ61062.1"/>
    <property type="molecule type" value="Genomic_DNA"/>
</dbReference>
<accession>A0A100JKG0</accession>
<name>A0A100JKG0_STRSC</name>
<dbReference type="InterPro" id="IPR011990">
    <property type="entry name" value="TPR-like_helical_dom_sf"/>
</dbReference>
<reference evidence="2" key="3">
    <citation type="submission" date="2016-02" db="EMBL/GenBank/DDBJ databases">
        <title>Draft genome of pathogenic Streptomyces sp. in Japan.</title>
        <authorList>
            <person name="Tomihama T."/>
            <person name="Ikenaga M."/>
            <person name="Sakai M."/>
            <person name="Okubo T."/>
            <person name="Ikeda S."/>
        </authorList>
    </citation>
    <scope>NUCLEOTIDE SEQUENCE [LARGE SCALE GENOMIC DNA]</scope>
    <source>
        <strain evidence="2">S58</strain>
    </source>
</reference>
<gene>
    <name evidence="1" type="ORF">SsS58_01409</name>
</gene>